<keyword evidence="3 5" id="KW-0560">Oxidoreductase</keyword>
<dbReference type="CDD" id="cd12178">
    <property type="entry name" value="2-Hacid_dh_13"/>
    <property type="match status" value="1"/>
</dbReference>
<dbReference type="Pfam" id="PF00389">
    <property type="entry name" value="2-Hacid_dh"/>
    <property type="match status" value="1"/>
</dbReference>
<dbReference type="SUPFAM" id="SSF52283">
    <property type="entry name" value="Formate/glycerate dehydrogenase catalytic domain-like"/>
    <property type="match status" value="1"/>
</dbReference>
<dbReference type="PROSITE" id="PS00671">
    <property type="entry name" value="D_2_HYDROXYACID_DH_3"/>
    <property type="match status" value="1"/>
</dbReference>
<feature type="domain" description="D-isomer specific 2-hydroxyacid dehydrogenase catalytic" evidence="6">
    <location>
        <begin position="3"/>
        <end position="315"/>
    </location>
</feature>
<sequence>MKIFITARIPDEILKRLSKYELNYHDSEIPLTKEEIIEGVKDAEVLLCPLSDKIDREVLEAGGNLKLVANYGAGYDNIDTASAKEMGIFVTNAPAPSSAVSTAELTFGLMLAISRRIVEGERLSREDKFLGWRPTYMLGHELRGKTLGIFGLGNIGSNLAKRALAFEMNVIYHSRNRKEEMEKLGVKYVDSLDELLEKSDFVSLHSAFKPELKHMISTNEFKKMKKSAYLINAARGPLVEEKELIKALNEGEIAGCALDVYEFEPKISEELKQAKNILLAPHLGNATFEARLEMGNAAADNIEDYVAGKEPRNNVAK</sequence>
<dbReference type="Pfam" id="PF02826">
    <property type="entry name" value="2-Hacid_dh_C"/>
    <property type="match status" value="1"/>
</dbReference>
<evidence type="ECO:0000313" key="9">
    <source>
        <dbReference type="Proteomes" id="UP000003280"/>
    </source>
</evidence>
<dbReference type="HOGENOM" id="CLU_019796_1_2_9"/>
<feature type="domain" description="D-isomer specific 2-hydroxyacid dehydrogenase NAD-binding" evidence="7">
    <location>
        <begin position="107"/>
        <end position="284"/>
    </location>
</feature>
<dbReference type="PANTHER" id="PTHR42789">
    <property type="entry name" value="D-ISOMER SPECIFIC 2-HYDROXYACID DEHYDROGENASE FAMILY PROTEIN (AFU_ORTHOLOGUE AFUA_6G10090)"/>
    <property type="match status" value="1"/>
</dbReference>
<protein>
    <submittedName>
        <fullName evidence="8">4-phosphoerythronate dehydrogenase</fullName>
        <ecNumber evidence="8">1.1.1.290</ecNumber>
    </submittedName>
</protein>
<dbReference type="SUPFAM" id="SSF51735">
    <property type="entry name" value="NAD(P)-binding Rossmann-fold domains"/>
    <property type="match status" value="1"/>
</dbReference>
<dbReference type="EMBL" id="AEEH01000015">
    <property type="protein sequence ID" value="EFM26114.1"/>
    <property type="molecule type" value="Genomic_DNA"/>
</dbReference>
<evidence type="ECO:0000256" key="4">
    <source>
        <dbReference type="ARBA" id="ARBA00023027"/>
    </source>
</evidence>
<dbReference type="AlphaFoldDB" id="E0NJB8"/>
<dbReference type="OrthoDB" id="9805416at2"/>
<evidence type="ECO:0000259" key="7">
    <source>
        <dbReference type="Pfam" id="PF02826"/>
    </source>
</evidence>
<dbReference type="EC" id="1.1.1.290" evidence="8"/>
<dbReference type="PANTHER" id="PTHR42789:SF1">
    <property type="entry name" value="D-ISOMER SPECIFIC 2-HYDROXYACID DEHYDROGENASE FAMILY PROTEIN (AFU_ORTHOLOGUE AFUA_6G10090)"/>
    <property type="match status" value="1"/>
</dbReference>
<proteinExistence type="inferred from homology"/>
<name>E0NJB8_9FIRM</name>
<evidence type="ECO:0000259" key="6">
    <source>
        <dbReference type="Pfam" id="PF00389"/>
    </source>
</evidence>
<reference evidence="8 9" key="1">
    <citation type="submission" date="2010-07" db="EMBL/GenBank/DDBJ databases">
        <authorList>
            <person name="Muzny D."/>
            <person name="Qin X."/>
            <person name="Deng J."/>
            <person name="Jiang H."/>
            <person name="Liu Y."/>
            <person name="Qu J."/>
            <person name="Song X.-Z."/>
            <person name="Zhang L."/>
            <person name="Thornton R."/>
            <person name="Coyle M."/>
            <person name="Francisco L."/>
            <person name="Jackson L."/>
            <person name="Javaid M."/>
            <person name="Korchina V."/>
            <person name="Kovar C."/>
            <person name="Mata R."/>
            <person name="Mathew T."/>
            <person name="Ngo R."/>
            <person name="Nguyen L."/>
            <person name="Nguyen N."/>
            <person name="Okwuonu G."/>
            <person name="Ongeri F."/>
            <person name="Pham C."/>
            <person name="Simmons D."/>
            <person name="Wilczek-Boney K."/>
            <person name="Hale W."/>
            <person name="Jakkamsetti A."/>
            <person name="Pham P."/>
            <person name="Ruth R."/>
            <person name="San Lucas F."/>
            <person name="Warren J."/>
            <person name="Zhang J."/>
            <person name="Zhao Z."/>
            <person name="Zhou C."/>
            <person name="Zhu D."/>
            <person name="Lee S."/>
            <person name="Bess C."/>
            <person name="Blankenburg K."/>
            <person name="Forbes L."/>
            <person name="Fu Q."/>
            <person name="Gubbala S."/>
            <person name="Hirani K."/>
            <person name="Jayaseelan J.C."/>
            <person name="Lara F."/>
            <person name="Munidasa M."/>
            <person name="Palculict T."/>
            <person name="Patil S."/>
            <person name="Pu L.-L."/>
            <person name="Saada N."/>
            <person name="Tang L."/>
            <person name="Weissenberger G."/>
            <person name="Zhu Y."/>
            <person name="Hemphill L."/>
            <person name="Shang Y."/>
            <person name="Youmans B."/>
            <person name="Ayvaz T."/>
            <person name="Ross M."/>
            <person name="Santibanez J."/>
            <person name="Aqrawi P."/>
            <person name="Gross S."/>
            <person name="Joshi V."/>
            <person name="Fowler G."/>
            <person name="Nazareth L."/>
            <person name="Reid J."/>
            <person name="Worley K."/>
            <person name="Petrosino J."/>
            <person name="Highlander S."/>
            <person name="Gibbs R."/>
        </authorList>
    </citation>
    <scope>NUCLEOTIDE SEQUENCE [LARGE SCALE GENOMIC DNA]</scope>
    <source>
        <strain evidence="8 9">ATCC BAA-1640</strain>
    </source>
</reference>
<dbReference type="GO" id="GO:0033711">
    <property type="term" value="F:4-phosphoerythronate dehydrogenase activity"/>
    <property type="evidence" value="ECO:0007669"/>
    <property type="project" value="UniProtKB-EC"/>
</dbReference>
<comment type="caution">
    <text evidence="8">The sequence shown here is derived from an EMBL/GenBank/DDBJ whole genome shotgun (WGS) entry which is preliminary data.</text>
</comment>
<dbReference type="InterPro" id="IPR029752">
    <property type="entry name" value="D-isomer_DH_CS1"/>
</dbReference>
<evidence type="ECO:0000313" key="8">
    <source>
        <dbReference type="EMBL" id="EFM26114.1"/>
    </source>
</evidence>
<accession>E0NJB8</accession>
<evidence type="ECO:0000256" key="5">
    <source>
        <dbReference type="RuleBase" id="RU003719"/>
    </source>
</evidence>
<dbReference type="InterPro" id="IPR006139">
    <property type="entry name" value="D-isomer_2_OHA_DH_cat_dom"/>
</dbReference>
<keyword evidence="9" id="KW-1185">Reference proteome</keyword>
<organism evidence="8 9">
    <name type="scientific">Peptoniphilus duerdenii ATCC BAA-1640</name>
    <dbReference type="NCBI Taxonomy" id="862517"/>
    <lineage>
        <taxon>Bacteria</taxon>
        <taxon>Bacillati</taxon>
        <taxon>Bacillota</taxon>
        <taxon>Tissierellia</taxon>
        <taxon>Tissierellales</taxon>
        <taxon>Peptoniphilaceae</taxon>
        <taxon>Peptoniphilus</taxon>
    </lineage>
</organism>
<dbReference type="STRING" id="862517.HMPREF9225_0257"/>
<dbReference type="GO" id="GO:0008652">
    <property type="term" value="P:amino acid biosynthetic process"/>
    <property type="evidence" value="ECO:0007669"/>
    <property type="project" value="UniProtKB-KW"/>
</dbReference>
<dbReference type="InterPro" id="IPR036291">
    <property type="entry name" value="NAD(P)-bd_dom_sf"/>
</dbReference>
<evidence type="ECO:0000256" key="3">
    <source>
        <dbReference type="ARBA" id="ARBA00023002"/>
    </source>
</evidence>
<evidence type="ECO:0000256" key="1">
    <source>
        <dbReference type="ARBA" id="ARBA00005854"/>
    </source>
</evidence>
<dbReference type="GO" id="GO:0051287">
    <property type="term" value="F:NAD binding"/>
    <property type="evidence" value="ECO:0007669"/>
    <property type="project" value="InterPro"/>
</dbReference>
<dbReference type="Proteomes" id="UP000003280">
    <property type="component" value="Unassembled WGS sequence"/>
</dbReference>
<dbReference type="InterPro" id="IPR050857">
    <property type="entry name" value="D-2-hydroxyacid_DH"/>
</dbReference>
<keyword evidence="4" id="KW-0520">NAD</keyword>
<dbReference type="InterPro" id="IPR006140">
    <property type="entry name" value="D-isomer_DH_NAD-bd"/>
</dbReference>
<dbReference type="PROSITE" id="PS00065">
    <property type="entry name" value="D_2_HYDROXYACID_DH_1"/>
    <property type="match status" value="1"/>
</dbReference>
<dbReference type="FunFam" id="3.40.50.720:FF:000203">
    <property type="entry name" value="D-3-phosphoglycerate dehydrogenase (SerA)"/>
    <property type="match status" value="1"/>
</dbReference>
<gene>
    <name evidence="8" type="primary">pdxB</name>
    <name evidence="8" type="ORF">HMPREF9225_0257</name>
</gene>
<dbReference type="InterPro" id="IPR029753">
    <property type="entry name" value="D-isomer_DH_CS"/>
</dbReference>
<comment type="similarity">
    <text evidence="1 5">Belongs to the D-isomer specific 2-hydroxyacid dehydrogenase family.</text>
</comment>
<dbReference type="RefSeq" id="WP_008901093.1">
    <property type="nucleotide sequence ID" value="NZ_GL397071.1"/>
</dbReference>
<evidence type="ECO:0000256" key="2">
    <source>
        <dbReference type="ARBA" id="ARBA00022605"/>
    </source>
</evidence>
<keyword evidence="2" id="KW-0028">Amino-acid biosynthesis</keyword>
<dbReference type="eggNOG" id="COG1052">
    <property type="taxonomic scope" value="Bacteria"/>
</dbReference>
<dbReference type="Gene3D" id="3.40.50.720">
    <property type="entry name" value="NAD(P)-binding Rossmann-like Domain"/>
    <property type="match status" value="2"/>
</dbReference>